<reference evidence="1" key="1">
    <citation type="submission" date="2022-01" db="EMBL/GenBank/DDBJ databases">
        <authorList>
            <person name="Jo J.-H."/>
            <person name="Im W.-T."/>
        </authorList>
    </citation>
    <scope>NUCLEOTIDE SEQUENCE</scope>
    <source>
        <strain evidence="1">NA20</strain>
    </source>
</reference>
<keyword evidence="2" id="KW-1185">Reference proteome</keyword>
<dbReference type="Proteomes" id="UP001165367">
    <property type="component" value="Unassembled WGS sequence"/>
</dbReference>
<organism evidence="1 2">
    <name type="scientific">Terrimonas ginsenosidimutans</name>
    <dbReference type="NCBI Taxonomy" id="2908004"/>
    <lineage>
        <taxon>Bacteria</taxon>
        <taxon>Pseudomonadati</taxon>
        <taxon>Bacteroidota</taxon>
        <taxon>Chitinophagia</taxon>
        <taxon>Chitinophagales</taxon>
        <taxon>Chitinophagaceae</taxon>
        <taxon>Terrimonas</taxon>
    </lineage>
</organism>
<gene>
    <name evidence="1" type="ORF">LZZ85_02470</name>
</gene>
<comment type="caution">
    <text evidence="1">The sequence shown here is derived from an EMBL/GenBank/DDBJ whole genome shotgun (WGS) entry which is preliminary data.</text>
</comment>
<name>A0ABS9KLC3_9BACT</name>
<evidence type="ECO:0000313" key="1">
    <source>
        <dbReference type="EMBL" id="MCG2613119.1"/>
    </source>
</evidence>
<dbReference type="EMBL" id="JAKLTR010000001">
    <property type="protein sequence ID" value="MCG2613119.1"/>
    <property type="molecule type" value="Genomic_DNA"/>
</dbReference>
<evidence type="ECO:0000313" key="2">
    <source>
        <dbReference type="Proteomes" id="UP001165367"/>
    </source>
</evidence>
<proteinExistence type="predicted"/>
<sequence length="81" mass="9507">MLQQYRLILTHSTCQQPEATFGFNAVFFSEKNWMRSTTKIANGFSIFQLPVISVMKVNEKEVCEEVSHLKIAREYNLRKYS</sequence>
<accession>A0ABS9KLC3</accession>
<dbReference type="RefSeq" id="WP_237868344.1">
    <property type="nucleotide sequence ID" value="NZ_JAKLTR010000001.1"/>
</dbReference>
<protein>
    <submittedName>
        <fullName evidence="1">Uncharacterized protein</fullName>
    </submittedName>
</protein>